<dbReference type="PIRSF" id="PIRSF000445">
    <property type="entry name" value="4pyrrol_synth_GluRdtase"/>
    <property type="match status" value="1"/>
</dbReference>
<gene>
    <name evidence="8 17" type="primary">hemA</name>
    <name evidence="17" type="ordered locus">Awo_c30310</name>
</gene>
<dbReference type="SUPFAM" id="SSF51735">
    <property type="entry name" value="NAD(P)-binding Rossmann-fold domains"/>
    <property type="match status" value="1"/>
</dbReference>
<dbReference type="InterPro" id="IPR015896">
    <property type="entry name" value="4pyrrol_synth_GluRdtase_dimer"/>
</dbReference>
<dbReference type="EC" id="1.2.1.70" evidence="3 8"/>
<comment type="miscellaneous">
    <text evidence="8">During catalysis, the active site Cys acts as a nucleophile attacking the alpha-carbonyl group of tRNA-bound glutamate with the formation of a thioester intermediate between enzyme and glutamate, and the concomitant release of tRNA(Glu). The thioester intermediate is finally reduced by direct hydride transfer from NADPH, to form the product GSA.</text>
</comment>
<comment type="catalytic activity">
    <reaction evidence="7 8 13">
        <text>(S)-4-amino-5-oxopentanoate + tRNA(Glu) + NADP(+) = L-glutamyl-tRNA(Glu) + NADPH + H(+)</text>
        <dbReference type="Rhea" id="RHEA:12344"/>
        <dbReference type="Rhea" id="RHEA-COMP:9663"/>
        <dbReference type="Rhea" id="RHEA-COMP:9680"/>
        <dbReference type="ChEBI" id="CHEBI:15378"/>
        <dbReference type="ChEBI" id="CHEBI:57501"/>
        <dbReference type="ChEBI" id="CHEBI:57783"/>
        <dbReference type="ChEBI" id="CHEBI:58349"/>
        <dbReference type="ChEBI" id="CHEBI:78442"/>
        <dbReference type="ChEBI" id="CHEBI:78520"/>
        <dbReference type="EC" id="1.2.1.70"/>
    </reaction>
</comment>
<evidence type="ECO:0000256" key="10">
    <source>
        <dbReference type="PIRSR" id="PIRSR000445-2"/>
    </source>
</evidence>
<dbReference type="InterPro" id="IPR006151">
    <property type="entry name" value="Shikm_DH/Glu-tRNA_Rdtase"/>
</dbReference>
<feature type="binding site" evidence="8 11">
    <location>
        <begin position="187"/>
        <end position="192"/>
    </location>
    <ligand>
        <name>NADP(+)</name>
        <dbReference type="ChEBI" id="CHEBI:58349"/>
    </ligand>
</feature>
<dbReference type="SUPFAM" id="SSF69075">
    <property type="entry name" value="Glutamyl tRNA-reductase dimerization domain"/>
    <property type="match status" value="1"/>
</dbReference>
<dbReference type="Gene3D" id="3.30.460.30">
    <property type="entry name" value="Glutamyl-tRNA reductase, N-terminal domain"/>
    <property type="match status" value="1"/>
</dbReference>
<dbReference type="GO" id="GO:0050661">
    <property type="term" value="F:NADP binding"/>
    <property type="evidence" value="ECO:0007669"/>
    <property type="project" value="InterPro"/>
</dbReference>
<dbReference type="NCBIfam" id="TIGR01035">
    <property type="entry name" value="hemA"/>
    <property type="match status" value="1"/>
</dbReference>
<accession>H6LI59</accession>
<proteinExistence type="inferred from homology"/>
<dbReference type="SUPFAM" id="SSF69742">
    <property type="entry name" value="Glutamyl tRNA-reductase catalytic, N-terminal domain"/>
    <property type="match status" value="1"/>
</dbReference>
<evidence type="ECO:0000256" key="9">
    <source>
        <dbReference type="PIRSR" id="PIRSR000445-1"/>
    </source>
</evidence>
<comment type="pathway">
    <text evidence="1 8 13">Porphyrin-containing compound metabolism; protoporphyrin-IX biosynthesis; 5-aminolevulinate from L-glutamyl-tRNA(Glu): step 1/2.</text>
</comment>
<dbReference type="STRING" id="931626.Awo_c30310"/>
<dbReference type="InterPro" id="IPR036453">
    <property type="entry name" value="GluRdtase_dimer_dom_sf"/>
</dbReference>
<protein>
    <recommendedName>
        <fullName evidence="3 8">Glutamyl-tRNA reductase</fullName>
        <shortName evidence="8">GluTR</shortName>
        <ecNumber evidence="3 8">1.2.1.70</ecNumber>
    </recommendedName>
</protein>
<dbReference type="Gene3D" id="3.40.50.720">
    <property type="entry name" value="NAD(P)-binding Rossmann-like Domain"/>
    <property type="match status" value="1"/>
</dbReference>
<dbReference type="RefSeq" id="WP_014357356.1">
    <property type="nucleotide sequence ID" value="NC_016894.1"/>
</dbReference>
<evidence type="ECO:0000256" key="11">
    <source>
        <dbReference type="PIRSR" id="PIRSR000445-3"/>
    </source>
</evidence>
<dbReference type="UniPathway" id="UPA00251">
    <property type="reaction ID" value="UER00316"/>
</dbReference>
<dbReference type="GO" id="GO:0008883">
    <property type="term" value="F:glutamyl-tRNA reductase activity"/>
    <property type="evidence" value="ECO:0007669"/>
    <property type="project" value="UniProtKB-UniRule"/>
</dbReference>
<dbReference type="eggNOG" id="COG0373">
    <property type="taxonomic scope" value="Bacteria"/>
</dbReference>
<dbReference type="HAMAP" id="MF_00087">
    <property type="entry name" value="Glu_tRNA_reductase"/>
    <property type="match status" value="1"/>
</dbReference>
<feature type="binding site" evidence="8 10">
    <location>
        <begin position="49"/>
        <end position="52"/>
    </location>
    <ligand>
        <name>substrate</name>
    </ligand>
</feature>
<dbReference type="HOGENOM" id="CLU_035113_2_2_9"/>
<reference evidence="17 18" key="2">
    <citation type="journal article" date="2012" name="PLoS ONE">
        <title>An ancient pathway combining carbon dioxide fixation with the generation and utilization of a sodium ion gradient for ATP synthesis.</title>
        <authorList>
            <person name="Poehlein A."/>
            <person name="Schmidt S."/>
            <person name="Kaster A.K."/>
            <person name="Goenrich M."/>
            <person name="Vollmers J."/>
            <person name="Thurmer A."/>
            <person name="Bertsch J."/>
            <person name="Schuchmann K."/>
            <person name="Voigt B."/>
            <person name="Hecker M."/>
            <person name="Daniel R."/>
            <person name="Thauer R.K."/>
            <person name="Gottschalk G."/>
            <person name="Muller V."/>
        </authorList>
    </citation>
    <scope>NUCLEOTIDE SEQUENCE [LARGE SCALE GENOMIC DNA]</scope>
    <source>
        <strain evidence="18">ATCC 29683 / DSM 1030 / JCM 2381 / KCTC 1655 / WB1</strain>
    </source>
</reference>
<dbReference type="KEGG" id="awo:Awo_c30310"/>
<comment type="similarity">
    <text evidence="2 8 13">Belongs to the glutamyl-tRNA reductase family.</text>
</comment>
<feature type="site" description="Important for activity" evidence="8 12">
    <location>
        <position position="96"/>
    </location>
</feature>
<feature type="binding site" evidence="8 10">
    <location>
        <position position="106"/>
    </location>
    <ligand>
        <name>substrate</name>
    </ligand>
</feature>
<dbReference type="FunFam" id="3.30.460.30:FF:000001">
    <property type="entry name" value="Glutamyl-tRNA reductase"/>
    <property type="match status" value="1"/>
</dbReference>
<comment type="domain">
    <text evidence="8">Possesses an unusual extended V-shaped dimeric structure with each monomer consisting of three distinct domains arranged along a curved 'spinal' alpha-helix. The N-terminal catalytic domain specifically recognizes the glutamate moiety of the substrate. The second domain is the NADPH-binding domain, and the third C-terminal domain is responsible for dimerization.</text>
</comment>
<organism evidence="17 18">
    <name type="scientific">Acetobacterium woodii (strain ATCC 29683 / DSM 1030 / JCM 2381 / KCTC 1655 / WB1)</name>
    <dbReference type="NCBI Taxonomy" id="931626"/>
    <lineage>
        <taxon>Bacteria</taxon>
        <taxon>Bacillati</taxon>
        <taxon>Bacillota</taxon>
        <taxon>Clostridia</taxon>
        <taxon>Eubacteriales</taxon>
        <taxon>Eubacteriaceae</taxon>
        <taxon>Acetobacterium</taxon>
    </lineage>
</organism>
<evidence type="ECO:0000259" key="15">
    <source>
        <dbReference type="Pfam" id="PF01488"/>
    </source>
</evidence>
<dbReference type="AlphaFoldDB" id="H6LI59"/>
<dbReference type="PANTHER" id="PTHR43013">
    <property type="entry name" value="GLUTAMYL-TRNA REDUCTASE"/>
    <property type="match status" value="1"/>
</dbReference>
<feature type="binding site" evidence="8 10">
    <location>
        <position position="117"/>
    </location>
    <ligand>
        <name>substrate</name>
    </ligand>
</feature>
<dbReference type="Pfam" id="PF05201">
    <property type="entry name" value="GlutR_N"/>
    <property type="match status" value="1"/>
</dbReference>
<evidence type="ECO:0000313" key="17">
    <source>
        <dbReference type="EMBL" id="AFA49759.1"/>
    </source>
</evidence>
<name>H6LI59_ACEWD</name>
<dbReference type="PROSITE" id="PS00747">
    <property type="entry name" value="GLUTR"/>
    <property type="match status" value="1"/>
</dbReference>
<feature type="binding site" evidence="8 10">
    <location>
        <begin position="111"/>
        <end position="113"/>
    </location>
    <ligand>
        <name>substrate</name>
    </ligand>
</feature>
<evidence type="ECO:0000256" key="12">
    <source>
        <dbReference type="PIRSR" id="PIRSR000445-4"/>
    </source>
</evidence>
<keyword evidence="6 8" id="KW-0627">Porphyrin biosynthesis</keyword>
<dbReference type="Proteomes" id="UP000007177">
    <property type="component" value="Chromosome"/>
</dbReference>
<feature type="active site" description="Nucleophile" evidence="8 9">
    <location>
        <position position="50"/>
    </location>
</feature>
<evidence type="ECO:0000256" key="8">
    <source>
        <dbReference type="HAMAP-Rule" id="MF_00087"/>
    </source>
</evidence>
<dbReference type="InterPro" id="IPR015895">
    <property type="entry name" value="4pyrrol_synth_GluRdtase_N"/>
</dbReference>
<feature type="domain" description="Quinate/shikimate 5-dehydrogenase/glutamyl-tRNA reductase" evidence="15">
    <location>
        <begin position="176"/>
        <end position="300"/>
    </location>
</feature>
<dbReference type="InterPro" id="IPR018214">
    <property type="entry name" value="GluRdtase_CS"/>
</dbReference>
<dbReference type="PANTHER" id="PTHR43013:SF1">
    <property type="entry name" value="GLUTAMYL-TRNA REDUCTASE"/>
    <property type="match status" value="1"/>
</dbReference>
<evidence type="ECO:0000256" key="7">
    <source>
        <dbReference type="ARBA" id="ARBA00047464"/>
    </source>
</evidence>
<comment type="function">
    <text evidence="8">Catalyzes the NADPH-dependent reduction of glutamyl-tRNA(Glu) to glutamate 1-semialdehyde (GSA).</text>
</comment>
<evidence type="ECO:0000256" key="2">
    <source>
        <dbReference type="ARBA" id="ARBA00005916"/>
    </source>
</evidence>
<dbReference type="InterPro" id="IPR036343">
    <property type="entry name" value="GluRdtase_N_sf"/>
</dbReference>
<dbReference type="CDD" id="cd05213">
    <property type="entry name" value="NAD_bind_Glutamyl_tRNA_reduct"/>
    <property type="match status" value="1"/>
</dbReference>
<dbReference type="EMBL" id="CP002987">
    <property type="protein sequence ID" value="AFA49759.1"/>
    <property type="molecule type" value="Genomic_DNA"/>
</dbReference>
<dbReference type="Pfam" id="PF00745">
    <property type="entry name" value="GlutR_dimer"/>
    <property type="match status" value="1"/>
</dbReference>
<evidence type="ECO:0000256" key="4">
    <source>
        <dbReference type="ARBA" id="ARBA00022857"/>
    </source>
</evidence>
<keyword evidence="4 8" id="KW-0521">NADP</keyword>
<sequence length="430" mass="49207">MKLVVVGINHKDTPLEIREKGAFIHRTLNEGIQRLLKEDDIAEVIILSTCNRSEIYVSTRNQDAAGEILVEFYLNEKSAELAPYLFLKKERDAMVHLYEVVTGLDSMILGEDQILGQVKDALEKSQAINGCGKYLTKMFREAITFTKKVKTEYKISETPLSLSSTAVKYIKRKYPDDYGDKKILIIGSGKMGILALRYMKAEGFQNPFMTNRTFHNMHECQAIHENVQMIHYENRYQVIPQMDVIITATASPHVILKAEEMKPLTKPLTIIDLALPRDVEEAVGDLPMVELLTIDHFKDIMDEKMAYRMKVAKKIALEIQHEIDGLLAWITHAKVDNMVRDLNETSRHLAEETIENLCGHLNLNEKEELYLSKVIRSKFREMVMPPIKQLKSLDNEAEIIGIEKTVTYLFPRINEKVIVGEQKNDDTSAV</sequence>
<evidence type="ECO:0000256" key="5">
    <source>
        <dbReference type="ARBA" id="ARBA00023002"/>
    </source>
</evidence>
<dbReference type="InterPro" id="IPR036291">
    <property type="entry name" value="NAD(P)-bd_dom_sf"/>
</dbReference>
<evidence type="ECO:0000256" key="13">
    <source>
        <dbReference type="RuleBase" id="RU000584"/>
    </source>
</evidence>
<keyword evidence="5 8" id="KW-0560">Oxidoreductase</keyword>
<evidence type="ECO:0000313" key="18">
    <source>
        <dbReference type="Proteomes" id="UP000007177"/>
    </source>
</evidence>
<evidence type="ECO:0000256" key="6">
    <source>
        <dbReference type="ARBA" id="ARBA00023244"/>
    </source>
</evidence>
<dbReference type="OrthoDB" id="110209at2"/>
<comment type="subunit">
    <text evidence="8">Homodimer.</text>
</comment>
<evidence type="ECO:0000256" key="3">
    <source>
        <dbReference type="ARBA" id="ARBA00012970"/>
    </source>
</evidence>
<keyword evidence="18" id="KW-1185">Reference proteome</keyword>
<feature type="domain" description="Tetrapyrrole biosynthesis glutamyl-tRNA reductase dimerisation" evidence="14">
    <location>
        <begin position="319"/>
        <end position="398"/>
    </location>
</feature>
<dbReference type="InterPro" id="IPR000343">
    <property type="entry name" value="4pyrrol_synth_GluRdtase"/>
</dbReference>
<dbReference type="Pfam" id="PF01488">
    <property type="entry name" value="Shikimate_DH"/>
    <property type="match status" value="1"/>
</dbReference>
<evidence type="ECO:0000259" key="14">
    <source>
        <dbReference type="Pfam" id="PF00745"/>
    </source>
</evidence>
<dbReference type="GO" id="GO:0019353">
    <property type="term" value="P:protoporphyrinogen IX biosynthetic process from glutamate"/>
    <property type="evidence" value="ECO:0007669"/>
    <property type="project" value="TreeGrafter"/>
</dbReference>
<evidence type="ECO:0000256" key="1">
    <source>
        <dbReference type="ARBA" id="ARBA00005059"/>
    </source>
</evidence>
<reference evidence="18" key="1">
    <citation type="submission" date="2011-07" db="EMBL/GenBank/DDBJ databases">
        <title>Complete genome sequence of Acetobacterium woodii.</title>
        <authorList>
            <person name="Poehlein A."/>
            <person name="Schmidt S."/>
            <person name="Kaster A.-K."/>
            <person name="Goenrich M."/>
            <person name="Vollmers J."/>
            <person name="Thuermer A."/>
            <person name="Gottschalk G."/>
            <person name="Thauer R.K."/>
            <person name="Daniel R."/>
            <person name="Mueller V."/>
        </authorList>
    </citation>
    <scope>NUCLEOTIDE SEQUENCE [LARGE SCALE GENOMIC DNA]</scope>
    <source>
        <strain evidence="18">ATCC 29683 / DSM 1030 / JCM 2381 / KCTC 1655 / WB1</strain>
    </source>
</reference>
<evidence type="ECO:0000259" key="16">
    <source>
        <dbReference type="Pfam" id="PF05201"/>
    </source>
</evidence>
<feature type="domain" description="Glutamyl-tRNA reductase N-terminal" evidence="16">
    <location>
        <begin position="6"/>
        <end position="152"/>
    </location>
</feature>